<accession>A0A940MYY0</accession>
<gene>
    <name evidence="2" type="ORF">J5Y10_18200</name>
</gene>
<dbReference type="EMBL" id="JAGIZA010000012">
    <property type="protein sequence ID" value="MBP0494721.1"/>
    <property type="molecule type" value="Genomic_DNA"/>
</dbReference>
<feature type="transmembrane region" description="Helical" evidence="1">
    <location>
        <begin position="33"/>
        <end position="52"/>
    </location>
</feature>
<feature type="transmembrane region" description="Helical" evidence="1">
    <location>
        <begin position="7"/>
        <end position="27"/>
    </location>
</feature>
<dbReference type="Proteomes" id="UP000677537">
    <property type="component" value="Unassembled WGS sequence"/>
</dbReference>
<reference evidence="2" key="1">
    <citation type="submission" date="2021-03" db="EMBL/GenBank/DDBJ databases">
        <authorList>
            <person name="So Y."/>
        </authorList>
    </citation>
    <scope>NUCLEOTIDE SEQUENCE</scope>
    <source>
        <strain evidence="2">SG15</strain>
    </source>
</reference>
<dbReference type="RefSeq" id="WP_209375476.1">
    <property type="nucleotide sequence ID" value="NZ_JAGIZA010000012.1"/>
</dbReference>
<protein>
    <submittedName>
        <fullName evidence="2">Uncharacterized protein</fullName>
    </submittedName>
</protein>
<evidence type="ECO:0000313" key="2">
    <source>
        <dbReference type="EMBL" id="MBP0494721.1"/>
    </source>
</evidence>
<keyword evidence="1" id="KW-0812">Transmembrane</keyword>
<name>A0A940MYY0_9PROT</name>
<keyword evidence="1" id="KW-0472">Membrane</keyword>
<evidence type="ECO:0000313" key="3">
    <source>
        <dbReference type="Proteomes" id="UP000677537"/>
    </source>
</evidence>
<dbReference type="AlphaFoldDB" id="A0A940MYY0"/>
<organism evidence="2 3">
    <name type="scientific">Roseomonas indoligenes</name>
    <dbReference type="NCBI Taxonomy" id="2820811"/>
    <lineage>
        <taxon>Bacteria</taxon>
        <taxon>Pseudomonadati</taxon>
        <taxon>Pseudomonadota</taxon>
        <taxon>Alphaproteobacteria</taxon>
        <taxon>Acetobacterales</taxon>
        <taxon>Roseomonadaceae</taxon>
        <taxon>Roseomonas</taxon>
    </lineage>
</organism>
<evidence type="ECO:0000256" key="1">
    <source>
        <dbReference type="SAM" id="Phobius"/>
    </source>
</evidence>
<sequence length="90" mass="9154">MIGYRILFVLGALAALAYLALVGLGMFDGIGPWEVLILAGAAGVLYGSHALARRGRTALACLLLLVLVLPGLLAVAAAAYISAVGFGPHH</sequence>
<keyword evidence="1" id="KW-1133">Transmembrane helix</keyword>
<proteinExistence type="predicted"/>
<feature type="transmembrane region" description="Helical" evidence="1">
    <location>
        <begin position="59"/>
        <end position="81"/>
    </location>
</feature>
<comment type="caution">
    <text evidence="2">The sequence shown here is derived from an EMBL/GenBank/DDBJ whole genome shotgun (WGS) entry which is preliminary data.</text>
</comment>
<keyword evidence="3" id="KW-1185">Reference proteome</keyword>